<gene>
    <name evidence="2" type="ORF">CKA81_15655</name>
</gene>
<organism evidence="2 3">
    <name type="scientific">Pollutimonas thiosulfatoxidans</name>
    <dbReference type="NCBI Taxonomy" id="2028345"/>
    <lineage>
        <taxon>Bacteria</taxon>
        <taxon>Pseudomonadati</taxon>
        <taxon>Pseudomonadota</taxon>
        <taxon>Betaproteobacteria</taxon>
        <taxon>Burkholderiales</taxon>
        <taxon>Alcaligenaceae</taxon>
        <taxon>Pollutimonas</taxon>
    </lineage>
</organism>
<evidence type="ECO:0000313" key="2">
    <source>
        <dbReference type="EMBL" id="QAA95133.1"/>
    </source>
</evidence>
<protein>
    <submittedName>
        <fullName evidence="2">Uncharacterized protein</fullName>
    </submittedName>
</protein>
<keyword evidence="3" id="KW-1185">Reference proteome</keyword>
<accession>A0A410GFQ6</accession>
<dbReference type="EMBL" id="CP022987">
    <property type="protein sequence ID" value="QAA95133.1"/>
    <property type="molecule type" value="Genomic_DNA"/>
</dbReference>
<dbReference type="RefSeq" id="WP_128356122.1">
    <property type="nucleotide sequence ID" value="NZ_CP022987.1"/>
</dbReference>
<proteinExistence type="predicted"/>
<feature type="compositionally biased region" description="Basic and acidic residues" evidence="1">
    <location>
        <begin position="40"/>
        <end position="52"/>
    </location>
</feature>
<dbReference type="AlphaFoldDB" id="A0A410GFQ6"/>
<name>A0A410GFQ6_9BURK</name>
<dbReference type="Proteomes" id="UP000283474">
    <property type="component" value="Chromosome"/>
</dbReference>
<reference evidence="2 3" key="1">
    <citation type="submission" date="2017-08" db="EMBL/GenBank/DDBJ databases">
        <authorList>
            <person name="Park S.-J."/>
            <person name="Kim H."/>
        </authorList>
    </citation>
    <scope>NUCLEOTIDE SEQUENCE [LARGE SCALE GENOMIC DNA]</scope>
    <source>
        <strain evidence="3">ye3</strain>
    </source>
</reference>
<feature type="compositionally biased region" description="Low complexity" evidence="1">
    <location>
        <begin position="62"/>
        <end position="72"/>
    </location>
</feature>
<sequence>MNTQPGMRSAFPFRSRLWAHVPEPPGHDPESPPETPPVDPAREVDLPPREIPDPIQDPDPQQPQARPTTWMP</sequence>
<feature type="region of interest" description="Disordered" evidence="1">
    <location>
        <begin position="1"/>
        <end position="72"/>
    </location>
</feature>
<evidence type="ECO:0000256" key="1">
    <source>
        <dbReference type="SAM" id="MobiDB-lite"/>
    </source>
</evidence>
<dbReference type="KEGG" id="pus:CKA81_15655"/>
<evidence type="ECO:0000313" key="3">
    <source>
        <dbReference type="Proteomes" id="UP000283474"/>
    </source>
</evidence>